<evidence type="ECO:0000256" key="3">
    <source>
        <dbReference type="ARBA" id="ARBA00011206"/>
    </source>
</evidence>
<feature type="compositionally biased region" description="Basic and acidic residues" evidence="10">
    <location>
        <begin position="183"/>
        <end position="204"/>
    </location>
</feature>
<dbReference type="PANTHER" id="PTHR12949:SF0">
    <property type="entry name" value="DNA-DIRECTED RNA POLYMERASE III SUBUNIT RPC3"/>
    <property type="match status" value="1"/>
</dbReference>
<evidence type="ECO:0000256" key="4">
    <source>
        <dbReference type="ARBA" id="ARBA00016689"/>
    </source>
</evidence>
<protein>
    <recommendedName>
        <fullName evidence="4 9">DNA-directed RNA polymerase III subunit RPC3</fullName>
        <shortName evidence="9">RNA polymerase III subunit C3</shortName>
    </recommendedName>
</protein>
<evidence type="ECO:0000256" key="2">
    <source>
        <dbReference type="ARBA" id="ARBA00006835"/>
    </source>
</evidence>
<comment type="subunit">
    <text evidence="3 9">Component of the RNA polymerase III (Pol III) complex consisting of 17 subunits.</text>
</comment>
<reference evidence="12 13" key="1">
    <citation type="journal article" date="2017" name="Mol. Ecol.">
        <title>Comparative and population genomic landscape of Phellinus noxius: A hypervariable fungus causing root rot in trees.</title>
        <authorList>
            <person name="Chung C.L."/>
            <person name="Lee T.J."/>
            <person name="Akiba M."/>
            <person name="Lee H.H."/>
            <person name="Kuo T.H."/>
            <person name="Liu D."/>
            <person name="Ke H.M."/>
            <person name="Yokoi T."/>
            <person name="Roa M.B."/>
            <person name="Lu M.J."/>
            <person name="Chang Y.Y."/>
            <person name="Ann P.J."/>
            <person name="Tsai J.N."/>
            <person name="Chen C.Y."/>
            <person name="Tzean S.S."/>
            <person name="Ota Y."/>
            <person name="Hattori T."/>
            <person name="Sahashi N."/>
            <person name="Liou R.F."/>
            <person name="Kikuchi T."/>
            <person name="Tsai I.J."/>
        </authorList>
    </citation>
    <scope>NUCLEOTIDE SEQUENCE [LARGE SCALE GENOMIC DNA]</scope>
    <source>
        <strain evidence="12 13">FFPRI411160</strain>
    </source>
</reference>
<evidence type="ECO:0000256" key="1">
    <source>
        <dbReference type="ARBA" id="ARBA00004123"/>
    </source>
</evidence>
<dbReference type="InterPro" id="IPR036390">
    <property type="entry name" value="WH_DNA-bd_sf"/>
</dbReference>
<keyword evidence="7 9" id="KW-0539">Nucleus</keyword>
<comment type="caution">
    <text evidence="12">The sequence shown here is derived from an EMBL/GenBank/DDBJ whole genome shotgun (WGS) entry which is preliminary data.</text>
</comment>
<dbReference type="PROSITE" id="PS51344">
    <property type="entry name" value="HTH_TFE_IIE"/>
    <property type="match status" value="1"/>
</dbReference>
<dbReference type="FunCoup" id="A0A286UVD8">
    <property type="interactions" value="672"/>
</dbReference>
<dbReference type="Pfam" id="PF08221">
    <property type="entry name" value="HTH_9"/>
    <property type="match status" value="1"/>
</dbReference>
<keyword evidence="5 9" id="KW-0240">DNA-directed RNA polymerase</keyword>
<evidence type="ECO:0000256" key="6">
    <source>
        <dbReference type="ARBA" id="ARBA00023163"/>
    </source>
</evidence>
<keyword evidence="6 9" id="KW-0804">Transcription</keyword>
<name>A0A286UVD8_9AGAM</name>
<dbReference type="InterPro" id="IPR017919">
    <property type="entry name" value="TFIIE/TFIIEa_HTH"/>
</dbReference>
<dbReference type="EMBL" id="NBII01000001">
    <property type="protein sequence ID" value="PAV23531.1"/>
    <property type="molecule type" value="Genomic_DNA"/>
</dbReference>
<evidence type="ECO:0000313" key="13">
    <source>
        <dbReference type="Proteomes" id="UP000217199"/>
    </source>
</evidence>
<comment type="subcellular location">
    <subcellularLocation>
        <location evidence="1 9">Nucleus</location>
    </subcellularLocation>
</comment>
<dbReference type="STRING" id="2282107.A0A286UVD8"/>
<dbReference type="InterPro" id="IPR008806">
    <property type="entry name" value="RNA_pol_III_Rpc82_C"/>
</dbReference>
<dbReference type="GO" id="GO:0006351">
    <property type="term" value="P:DNA-templated transcription"/>
    <property type="evidence" value="ECO:0007669"/>
    <property type="project" value="InterPro"/>
</dbReference>
<dbReference type="Pfam" id="PF22536">
    <property type="entry name" value="WHD_POLR3C"/>
    <property type="match status" value="1"/>
</dbReference>
<evidence type="ECO:0000313" key="12">
    <source>
        <dbReference type="EMBL" id="PAV23531.1"/>
    </source>
</evidence>
<feature type="region of interest" description="Disordered" evidence="10">
    <location>
        <begin position="177"/>
        <end position="225"/>
    </location>
</feature>
<evidence type="ECO:0000256" key="7">
    <source>
        <dbReference type="ARBA" id="ARBA00023242"/>
    </source>
</evidence>
<dbReference type="InterPro" id="IPR055207">
    <property type="entry name" value="POLR3C_WHD"/>
</dbReference>
<dbReference type="InterPro" id="IPR013197">
    <property type="entry name" value="RNA_pol_III_RPC82-rel_HTH"/>
</dbReference>
<evidence type="ECO:0000256" key="8">
    <source>
        <dbReference type="ARBA" id="ARBA00025127"/>
    </source>
</evidence>
<dbReference type="InterPro" id="IPR036388">
    <property type="entry name" value="WH-like_DNA-bd_sf"/>
</dbReference>
<accession>A0A286UVD8</accession>
<proteinExistence type="inferred from homology"/>
<dbReference type="InterPro" id="IPR039748">
    <property type="entry name" value="RPC3"/>
</dbReference>
<organism evidence="12 13">
    <name type="scientific">Pyrrhoderma noxium</name>
    <dbReference type="NCBI Taxonomy" id="2282107"/>
    <lineage>
        <taxon>Eukaryota</taxon>
        <taxon>Fungi</taxon>
        <taxon>Dikarya</taxon>
        <taxon>Basidiomycota</taxon>
        <taxon>Agaricomycotina</taxon>
        <taxon>Agaricomycetes</taxon>
        <taxon>Hymenochaetales</taxon>
        <taxon>Hymenochaetaceae</taxon>
        <taxon>Pyrrhoderma</taxon>
    </lineage>
</organism>
<dbReference type="Pfam" id="PF05645">
    <property type="entry name" value="RNA_pol_Rpc82"/>
    <property type="match status" value="1"/>
</dbReference>
<dbReference type="AlphaFoldDB" id="A0A286UVD8"/>
<dbReference type="SUPFAM" id="SSF46785">
    <property type="entry name" value="Winged helix' DNA-binding domain"/>
    <property type="match status" value="1"/>
</dbReference>
<dbReference type="Proteomes" id="UP000217199">
    <property type="component" value="Unassembled WGS sequence"/>
</dbReference>
<evidence type="ECO:0000256" key="9">
    <source>
        <dbReference type="RuleBase" id="RU367076"/>
    </source>
</evidence>
<dbReference type="GO" id="GO:0003697">
    <property type="term" value="F:single-stranded DNA binding"/>
    <property type="evidence" value="ECO:0007669"/>
    <property type="project" value="UniProtKB-UniRule"/>
</dbReference>
<evidence type="ECO:0000259" key="11">
    <source>
        <dbReference type="PROSITE" id="PS51344"/>
    </source>
</evidence>
<comment type="function">
    <text evidence="8 9">DNA-dependent RNA polymerase catalyzes the transcription of DNA into RNA using the four ribonucleoside triphosphates as substrates. Specific core component of RNA polymerase III which synthesizes small RNAs, such as 5S rRNA and tRNAs.</text>
</comment>
<comment type="similarity">
    <text evidence="2 9">Belongs to the RNA polymerase beta chain family.</text>
</comment>
<dbReference type="GO" id="GO:0005666">
    <property type="term" value="C:RNA polymerase III complex"/>
    <property type="evidence" value="ECO:0007669"/>
    <property type="project" value="UniProtKB-UniRule"/>
</dbReference>
<dbReference type="InParanoid" id="A0A286UVD8"/>
<dbReference type="OrthoDB" id="272392at2759"/>
<sequence>MADTHTSNLCAQIVHSHFGPLTARVASTLLTRGRLSLLQILRYTSLKPRIVRAAILILIQHNLVWHSLTEEDGEVFEFNAEECTLRLRFGTFVRQAGLLFGPAASKIVSLILDHGKLRPPDVIQELCPEPSIESPTYWKAFQKLVSASYLVPSTVLFHICPRDKLLQYEQEEKSQIKNIPTARELREAKERAEARLNRERDESMKIGLKKRKASEQNGQRSSKKKAVEEDVLDNNVFFRVHAPKFNIHFRDRIIVAAVRERYNDSAATVMQAILKTIELRSKISDLRSDGITMASILNNIQDGKDITSGLTNNSSKKISKFTAAKEYLGMLAAADNPTPAGHAASFISFVGTVTGKMHVEFEIICQRLRRRVLESVARERYGDEAVRIIRMLLDNGKMGGDQIAKAAMMPATVVRPLLTSLSAESLISIQEVPKGADRNPQRTIYLWYVDLAKAYNVLLPRNQRYELYLRRASVVT</sequence>
<keyword evidence="13" id="KW-1185">Reference proteome</keyword>
<dbReference type="Gene3D" id="1.10.10.10">
    <property type="entry name" value="Winged helix-like DNA-binding domain superfamily/Winged helix DNA-binding domain"/>
    <property type="match status" value="3"/>
</dbReference>
<feature type="domain" description="HTH TFE/IIEalpha-type" evidence="11">
    <location>
        <begin position="369"/>
        <end position="455"/>
    </location>
</feature>
<evidence type="ECO:0000256" key="10">
    <source>
        <dbReference type="SAM" id="MobiDB-lite"/>
    </source>
</evidence>
<gene>
    <name evidence="12" type="ORF">PNOK_0059900</name>
</gene>
<dbReference type="PANTHER" id="PTHR12949">
    <property type="entry name" value="RNA POLYMERASE III DNA DIRECTED -RELATED"/>
    <property type="match status" value="1"/>
</dbReference>
<evidence type="ECO:0000256" key="5">
    <source>
        <dbReference type="ARBA" id="ARBA00022478"/>
    </source>
</evidence>